<feature type="compositionally biased region" description="Pro residues" evidence="1">
    <location>
        <begin position="76"/>
        <end position="90"/>
    </location>
</feature>
<name>A0A8H4Q862_9HYPO</name>
<feature type="compositionally biased region" description="Basic and acidic residues" evidence="1">
    <location>
        <begin position="138"/>
        <end position="149"/>
    </location>
</feature>
<accession>A0A8H4Q862</accession>
<protein>
    <submittedName>
        <fullName evidence="2">Uncharacterized protein</fullName>
    </submittedName>
</protein>
<evidence type="ECO:0000313" key="2">
    <source>
        <dbReference type="EMBL" id="KAF4589550.1"/>
    </source>
</evidence>
<sequence length="149" mass="15761">MASVKGPCTSSALWESAAADWRSRWMACALFGLAWGLGRGQGGNALLEDQNPPLDEIPVPKLKPIPPRDDHDPPFLLLPPPPPPPPPPPTTSAQTHLLPSRRSLSRHPLRKTSSPPAQSLLPRGTPEAAACVASPPSGERRDAGVESGK</sequence>
<dbReference type="Proteomes" id="UP000562929">
    <property type="component" value="Unassembled WGS sequence"/>
</dbReference>
<evidence type="ECO:0000313" key="3">
    <source>
        <dbReference type="Proteomes" id="UP000562929"/>
    </source>
</evidence>
<evidence type="ECO:0000256" key="1">
    <source>
        <dbReference type="SAM" id="MobiDB-lite"/>
    </source>
</evidence>
<gene>
    <name evidence="2" type="ORF">GQ602_003439</name>
</gene>
<proteinExistence type="predicted"/>
<keyword evidence="3" id="KW-1185">Reference proteome</keyword>
<organism evidence="2 3">
    <name type="scientific">Ophiocordyceps camponoti-floridani</name>
    <dbReference type="NCBI Taxonomy" id="2030778"/>
    <lineage>
        <taxon>Eukaryota</taxon>
        <taxon>Fungi</taxon>
        <taxon>Dikarya</taxon>
        <taxon>Ascomycota</taxon>
        <taxon>Pezizomycotina</taxon>
        <taxon>Sordariomycetes</taxon>
        <taxon>Hypocreomycetidae</taxon>
        <taxon>Hypocreales</taxon>
        <taxon>Ophiocordycipitaceae</taxon>
        <taxon>Ophiocordyceps</taxon>
    </lineage>
</organism>
<dbReference type="EMBL" id="JAACLJ010000003">
    <property type="protein sequence ID" value="KAF4589550.1"/>
    <property type="molecule type" value="Genomic_DNA"/>
</dbReference>
<reference evidence="2 3" key="1">
    <citation type="journal article" date="2020" name="G3 (Bethesda)">
        <title>Genetic Underpinnings of Host Manipulation by Ophiocordyceps as Revealed by Comparative Transcriptomics.</title>
        <authorList>
            <person name="Will I."/>
            <person name="Das B."/>
            <person name="Trinh T."/>
            <person name="Brachmann A."/>
            <person name="Ohm R.A."/>
            <person name="de Bekker C."/>
        </authorList>
    </citation>
    <scope>NUCLEOTIDE SEQUENCE [LARGE SCALE GENOMIC DNA]</scope>
    <source>
        <strain evidence="2 3">EC05</strain>
    </source>
</reference>
<dbReference type="AlphaFoldDB" id="A0A8H4Q862"/>
<comment type="caution">
    <text evidence="2">The sequence shown here is derived from an EMBL/GenBank/DDBJ whole genome shotgun (WGS) entry which is preliminary data.</text>
</comment>
<feature type="region of interest" description="Disordered" evidence="1">
    <location>
        <begin position="40"/>
        <end position="149"/>
    </location>
</feature>